<gene>
    <name evidence="1" type="ORF">Golob_002568</name>
</gene>
<proteinExistence type="predicted"/>
<keyword evidence="2" id="KW-1185">Reference proteome</keyword>
<feature type="non-terminal residue" evidence="1">
    <location>
        <position position="103"/>
    </location>
</feature>
<comment type="caution">
    <text evidence="1">The sequence shown here is derived from an EMBL/GenBank/DDBJ whole genome shotgun (WGS) entry which is preliminary data.</text>
</comment>
<reference evidence="1 2" key="1">
    <citation type="journal article" date="2019" name="Genome Biol. Evol.">
        <title>Insights into the evolution of the New World diploid cottons (Gossypium, subgenus Houzingenia) based on genome sequencing.</title>
        <authorList>
            <person name="Grover C.E."/>
            <person name="Arick M.A. 2nd"/>
            <person name="Thrash A."/>
            <person name="Conover J.L."/>
            <person name="Sanders W.S."/>
            <person name="Peterson D.G."/>
            <person name="Frelichowski J.E."/>
            <person name="Scheffler J.A."/>
            <person name="Scheffler B.E."/>
            <person name="Wendel J.F."/>
        </authorList>
    </citation>
    <scope>NUCLEOTIDE SEQUENCE [LARGE SCALE GENOMIC DNA]</scope>
    <source>
        <strain evidence="1">157</strain>
        <tissue evidence="1">Leaf</tissue>
    </source>
</reference>
<evidence type="ECO:0000313" key="2">
    <source>
        <dbReference type="Proteomes" id="UP000593572"/>
    </source>
</evidence>
<sequence length="103" mass="10988">STSGLIAKDDGGKVLVSKSLLEKKVASLLAAEACVCSQVVRLGITNGVDSVEIKDDVLTNHWYLEGKGNESLIEKLWGLRIIEEGASVMGIDFSSHNLCSLRG</sequence>
<organism evidence="1 2">
    <name type="scientific">Gossypium lobatum</name>
    <dbReference type="NCBI Taxonomy" id="34289"/>
    <lineage>
        <taxon>Eukaryota</taxon>
        <taxon>Viridiplantae</taxon>
        <taxon>Streptophyta</taxon>
        <taxon>Embryophyta</taxon>
        <taxon>Tracheophyta</taxon>
        <taxon>Spermatophyta</taxon>
        <taxon>Magnoliopsida</taxon>
        <taxon>eudicotyledons</taxon>
        <taxon>Gunneridae</taxon>
        <taxon>Pentapetalae</taxon>
        <taxon>rosids</taxon>
        <taxon>malvids</taxon>
        <taxon>Malvales</taxon>
        <taxon>Malvaceae</taxon>
        <taxon>Malvoideae</taxon>
        <taxon>Gossypium</taxon>
    </lineage>
</organism>
<evidence type="ECO:0008006" key="3">
    <source>
        <dbReference type="Google" id="ProtNLM"/>
    </source>
</evidence>
<dbReference type="AlphaFoldDB" id="A0A7J8N5F9"/>
<dbReference type="EMBL" id="JABEZX010000012">
    <property type="protein sequence ID" value="MBA0572211.1"/>
    <property type="molecule type" value="Genomic_DNA"/>
</dbReference>
<name>A0A7J8N5F9_9ROSI</name>
<evidence type="ECO:0000313" key="1">
    <source>
        <dbReference type="EMBL" id="MBA0572211.1"/>
    </source>
</evidence>
<accession>A0A7J8N5F9</accession>
<dbReference type="Proteomes" id="UP000593572">
    <property type="component" value="Unassembled WGS sequence"/>
</dbReference>
<feature type="non-terminal residue" evidence="1">
    <location>
        <position position="1"/>
    </location>
</feature>
<protein>
    <recommendedName>
        <fullName evidence="3">RNase H type-1 domain-containing protein</fullName>
    </recommendedName>
</protein>